<evidence type="ECO:0000313" key="2">
    <source>
        <dbReference type="Proteomes" id="UP000887577"/>
    </source>
</evidence>
<reference evidence="3" key="1">
    <citation type="submission" date="2022-11" db="UniProtKB">
        <authorList>
            <consortium name="WormBaseParasite"/>
        </authorList>
    </citation>
    <scope>IDENTIFICATION</scope>
</reference>
<dbReference type="InterPro" id="IPR007053">
    <property type="entry name" value="LRAT_dom"/>
</dbReference>
<organism evidence="2 3">
    <name type="scientific">Panagrolaimus superbus</name>
    <dbReference type="NCBI Taxonomy" id="310955"/>
    <lineage>
        <taxon>Eukaryota</taxon>
        <taxon>Metazoa</taxon>
        <taxon>Ecdysozoa</taxon>
        <taxon>Nematoda</taxon>
        <taxon>Chromadorea</taxon>
        <taxon>Rhabditida</taxon>
        <taxon>Tylenchina</taxon>
        <taxon>Panagrolaimomorpha</taxon>
        <taxon>Panagrolaimoidea</taxon>
        <taxon>Panagrolaimidae</taxon>
        <taxon>Panagrolaimus</taxon>
    </lineage>
</organism>
<name>A0A914YT01_9BILA</name>
<evidence type="ECO:0000313" key="3">
    <source>
        <dbReference type="WBParaSite" id="PSU_v2.g3127.t1"/>
    </source>
</evidence>
<feature type="domain" description="LRAT" evidence="1">
    <location>
        <begin position="137"/>
        <end position="261"/>
    </location>
</feature>
<dbReference type="Gene3D" id="3.90.1720.10">
    <property type="entry name" value="endopeptidase domain like (from Nostoc punctiforme)"/>
    <property type="match status" value="1"/>
</dbReference>
<dbReference type="AlphaFoldDB" id="A0A914YT01"/>
<dbReference type="InterPro" id="IPR053372">
    <property type="entry name" value="Vulval_toroid_morpho-assoc"/>
</dbReference>
<dbReference type="PROSITE" id="PS51934">
    <property type="entry name" value="LRAT"/>
    <property type="match status" value="1"/>
</dbReference>
<proteinExistence type="predicted"/>
<dbReference type="PANTHER" id="PTHR36948:SF1">
    <property type="entry name" value="EGG-LAYING DEFECTIVE PROTEIN 26"/>
    <property type="match status" value="1"/>
</dbReference>
<dbReference type="WBParaSite" id="PSU_v2.g3127.t1">
    <property type="protein sequence ID" value="PSU_v2.g3127.t1"/>
    <property type="gene ID" value="PSU_v2.g3127"/>
</dbReference>
<protein>
    <submittedName>
        <fullName evidence="3">LRAT domain-containing protein</fullName>
    </submittedName>
</protein>
<keyword evidence="2" id="KW-1185">Reference proteome</keyword>
<dbReference type="Proteomes" id="UP000887577">
    <property type="component" value="Unplaced"/>
</dbReference>
<sequence length="262" mass="30115">MSVFEADVPRSFRVYVNEELEKEWMGDEIERSWGKTHLGQYFCFITSKVIWYGVRLIIDEEYRNLEIKRERGVHRVGHGVVIKKDFLTREGATDFVLQNTTKYGNGEFNDYFFRARAVPNDVHENPDMYLKPGDHVQRDLDMLFFSHDGIYLGNGKVAHISGGSSNSASNSSSSSCTCMININDAQEACARIVTLKEFVLSDKQEVRIVVHCFRRKSRTEICEKARELVAERYGYGNYNILSKNCQHFATLCALGEECLTDF</sequence>
<dbReference type="GO" id="GO:0000902">
    <property type="term" value="P:cell morphogenesis"/>
    <property type="evidence" value="ECO:0007669"/>
    <property type="project" value="TreeGrafter"/>
</dbReference>
<dbReference type="PANTHER" id="PTHR36948">
    <property type="entry name" value="PROTEIN CBG04856"/>
    <property type="match status" value="1"/>
</dbReference>
<dbReference type="Pfam" id="PF04970">
    <property type="entry name" value="LRAT"/>
    <property type="match status" value="1"/>
</dbReference>
<evidence type="ECO:0000259" key="1">
    <source>
        <dbReference type="PROSITE" id="PS51934"/>
    </source>
</evidence>
<accession>A0A914YT01</accession>